<dbReference type="GO" id="GO:0005737">
    <property type="term" value="C:cytoplasm"/>
    <property type="evidence" value="ECO:0007669"/>
    <property type="project" value="UniProtKB-SubCell"/>
</dbReference>
<dbReference type="InterPro" id="IPR001497">
    <property type="entry name" value="MethylDNA_cys_MeTrfase_AS"/>
</dbReference>
<comment type="similarity">
    <text evidence="2 9">Belongs to the MGMT family.</text>
</comment>
<dbReference type="GO" id="GO:0032259">
    <property type="term" value="P:methylation"/>
    <property type="evidence" value="ECO:0007669"/>
    <property type="project" value="UniProtKB-KW"/>
</dbReference>
<dbReference type="FunFam" id="1.10.10.10:FF:000214">
    <property type="entry name" value="Methylated-DNA--protein-cysteine methyltransferase"/>
    <property type="match status" value="1"/>
</dbReference>
<evidence type="ECO:0000256" key="5">
    <source>
        <dbReference type="ARBA" id="ARBA00022679"/>
    </source>
</evidence>
<dbReference type="PROSITE" id="PS00374">
    <property type="entry name" value="MGMT"/>
    <property type="match status" value="1"/>
</dbReference>
<dbReference type="NCBIfam" id="TIGR00589">
    <property type="entry name" value="ogt"/>
    <property type="match status" value="1"/>
</dbReference>
<organism evidence="12 13">
    <name type="scientific">Gracilibacillus dipsosauri</name>
    <dbReference type="NCBI Taxonomy" id="178340"/>
    <lineage>
        <taxon>Bacteria</taxon>
        <taxon>Bacillati</taxon>
        <taxon>Bacillota</taxon>
        <taxon>Bacilli</taxon>
        <taxon>Bacillales</taxon>
        <taxon>Bacillaceae</taxon>
        <taxon>Gracilibacillus</taxon>
    </lineage>
</organism>
<comment type="caution">
    <text evidence="12">The sequence shown here is derived from an EMBL/GenBank/DDBJ whole genome shotgun (WGS) entry which is preliminary data.</text>
</comment>
<comment type="function">
    <text evidence="9">Involved in the cellular defense against the biological effects of O6-methylguanine (O6-MeG) and O4-methylthymine (O4-MeT) in DNA. Repairs the methylated nucleobase in DNA by stoichiometrically transferring the methyl group to a cysteine residue in the enzyme. This is a suicide reaction: the enzyme is irreversibly inactivated.</text>
</comment>
<dbReference type="Pfam" id="PF01035">
    <property type="entry name" value="DNA_binding_1"/>
    <property type="match status" value="1"/>
</dbReference>
<evidence type="ECO:0000256" key="2">
    <source>
        <dbReference type="ARBA" id="ARBA00008711"/>
    </source>
</evidence>
<gene>
    <name evidence="12" type="ORF">DLJ74_05735</name>
</gene>
<feature type="active site" description="Nucleophile; methyl group acceptor" evidence="9">
    <location>
        <position position="139"/>
    </location>
</feature>
<evidence type="ECO:0000256" key="6">
    <source>
        <dbReference type="ARBA" id="ARBA00022763"/>
    </source>
</evidence>
<dbReference type="Gene3D" id="1.10.10.10">
    <property type="entry name" value="Winged helix-like DNA-binding domain superfamily/Winged helix DNA-binding domain"/>
    <property type="match status" value="1"/>
</dbReference>
<evidence type="ECO:0000259" key="10">
    <source>
        <dbReference type="Pfam" id="PF01035"/>
    </source>
</evidence>
<dbReference type="InterPro" id="IPR008332">
    <property type="entry name" value="MethylG_MeTrfase_N"/>
</dbReference>
<evidence type="ECO:0000313" key="12">
    <source>
        <dbReference type="EMBL" id="PWU69473.1"/>
    </source>
</evidence>
<dbReference type="InterPro" id="IPR036631">
    <property type="entry name" value="MGMT_N_sf"/>
</dbReference>
<dbReference type="AlphaFoldDB" id="A0A317L1S4"/>
<evidence type="ECO:0000256" key="8">
    <source>
        <dbReference type="ARBA" id="ARBA00049348"/>
    </source>
</evidence>
<dbReference type="SUPFAM" id="SSF46767">
    <property type="entry name" value="Methylated DNA-protein cysteine methyltransferase, C-terminal domain"/>
    <property type="match status" value="1"/>
</dbReference>
<keyword evidence="4 9" id="KW-0489">Methyltransferase</keyword>
<reference evidence="12 13" key="1">
    <citation type="submission" date="2018-05" db="EMBL/GenBank/DDBJ databases">
        <title>Genomic analysis of Gracilibacillus dipsosauri DD1 reveals novel features of a salt-tolerant amylase.</title>
        <authorList>
            <person name="Deutch C.E."/>
            <person name="Yang S."/>
        </authorList>
    </citation>
    <scope>NUCLEOTIDE SEQUENCE [LARGE SCALE GENOMIC DNA]</scope>
    <source>
        <strain evidence="12 13">DD1</strain>
    </source>
</reference>
<dbReference type="Pfam" id="PF02870">
    <property type="entry name" value="Methyltransf_1N"/>
    <property type="match status" value="1"/>
</dbReference>
<evidence type="ECO:0000259" key="11">
    <source>
        <dbReference type="Pfam" id="PF02870"/>
    </source>
</evidence>
<dbReference type="EMBL" id="QGTD01000005">
    <property type="protein sequence ID" value="PWU69473.1"/>
    <property type="molecule type" value="Genomic_DNA"/>
</dbReference>
<keyword evidence="13" id="KW-1185">Reference proteome</keyword>
<name>A0A317L1S4_9BACI</name>
<dbReference type="PANTHER" id="PTHR10815">
    <property type="entry name" value="METHYLATED-DNA--PROTEIN-CYSTEINE METHYLTRANSFERASE"/>
    <property type="match status" value="1"/>
</dbReference>
<evidence type="ECO:0000256" key="3">
    <source>
        <dbReference type="ARBA" id="ARBA00022490"/>
    </source>
</evidence>
<sequence>MSMLAYEEWQSPIGMITIVADNEKLYSFQYGSFKQNETELIQWCKKYQLPTSFIHQSPVIDEAIKQLTEYFNGERKQFSVDYVLHGTSFQKKVWHALSEIPYGKTCSYQDIARKIGTEKAVRAVGGANNKNPISIIIPCHRVIGKNGKMVGYGGGLDKKEYLLKLEELKG</sequence>
<keyword evidence="6 9" id="KW-0227">DNA damage</keyword>
<evidence type="ECO:0000256" key="1">
    <source>
        <dbReference type="ARBA" id="ARBA00001286"/>
    </source>
</evidence>
<evidence type="ECO:0000256" key="7">
    <source>
        <dbReference type="ARBA" id="ARBA00023204"/>
    </source>
</evidence>
<accession>A0A317L1S4</accession>
<dbReference type="EC" id="2.1.1.63" evidence="9"/>
<comment type="catalytic activity">
    <reaction evidence="1 9">
        <text>a 4-O-methyl-thymidine in DNA + L-cysteinyl-[protein] = a thymidine in DNA + S-methyl-L-cysteinyl-[protein]</text>
        <dbReference type="Rhea" id="RHEA:53428"/>
        <dbReference type="Rhea" id="RHEA-COMP:10131"/>
        <dbReference type="Rhea" id="RHEA-COMP:10132"/>
        <dbReference type="Rhea" id="RHEA-COMP:13555"/>
        <dbReference type="Rhea" id="RHEA-COMP:13556"/>
        <dbReference type="ChEBI" id="CHEBI:29950"/>
        <dbReference type="ChEBI" id="CHEBI:82612"/>
        <dbReference type="ChEBI" id="CHEBI:137386"/>
        <dbReference type="ChEBI" id="CHEBI:137387"/>
        <dbReference type="EC" id="2.1.1.63"/>
    </reaction>
</comment>
<dbReference type="PANTHER" id="PTHR10815:SF5">
    <property type="entry name" value="METHYLATED-DNA--PROTEIN-CYSTEINE METHYLTRANSFERASE"/>
    <property type="match status" value="1"/>
</dbReference>
<feature type="domain" description="Methylguanine DNA methyltransferase ribonuclease-like" evidence="11">
    <location>
        <begin position="6"/>
        <end position="80"/>
    </location>
</feature>
<evidence type="ECO:0000256" key="9">
    <source>
        <dbReference type="HAMAP-Rule" id="MF_00772"/>
    </source>
</evidence>
<dbReference type="InterPro" id="IPR023546">
    <property type="entry name" value="MGMT"/>
</dbReference>
<dbReference type="GO" id="GO:0006307">
    <property type="term" value="P:DNA alkylation repair"/>
    <property type="evidence" value="ECO:0007669"/>
    <property type="project" value="UniProtKB-UniRule"/>
</dbReference>
<comment type="miscellaneous">
    <text evidence="9">This enzyme catalyzes only one turnover and therefore is not strictly catalytic. According to one definition, an enzyme is a biocatalyst that acts repeatedly and over many reaction cycles.</text>
</comment>
<dbReference type="InterPro" id="IPR036217">
    <property type="entry name" value="MethylDNA_cys_MeTrfase_DNAb"/>
</dbReference>
<keyword evidence="3 9" id="KW-0963">Cytoplasm</keyword>
<dbReference type="SUPFAM" id="SSF53155">
    <property type="entry name" value="Methylated DNA-protein cysteine methyltransferase domain"/>
    <property type="match status" value="1"/>
</dbReference>
<keyword evidence="5 9" id="KW-0808">Transferase</keyword>
<evidence type="ECO:0000256" key="4">
    <source>
        <dbReference type="ARBA" id="ARBA00022603"/>
    </source>
</evidence>
<proteinExistence type="inferred from homology"/>
<dbReference type="Gene3D" id="3.30.160.70">
    <property type="entry name" value="Methylated DNA-protein cysteine methyltransferase domain"/>
    <property type="match status" value="1"/>
</dbReference>
<dbReference type="InterPro" id="IPR036388">
    <property type="entry name" value="WH-like_DNA-bd_sf"/>
</dbReference>
<dbReference type="HAMAP" id="MF_00772">
    <property type="entry name" value="OGT"/>
    <property type="match status" value="1"/>
</dbReference>
<comment type="subcellular location">
    <subcellularLocation>
        <location evidence="9">Cytoplasm</location>
    </subcellularLocation>
</comment>
<keyword evidence="7 9" id="KW-0234">DNA repair</keyword>
<protein>
    <recommendedName>
        <fullName evidence="9">Methylated-DNA--protein-cysteine methyltransferase</fullName>
        <ecNumber evidence="9">2.1.1.63</ecNumber>
    </recommendedName>
    <alternativeName>
        <fullName evidence="9">6-O-methylguanine-DNA methyltransferase</fullName>
        <shortName evidence="9">MGMT</shortName>
    </alternativeName>
    <alternativeName>
        <fullName evidence="9">O-6-methylguanine-DNA-alkyltransferase</fullName>
    </alternativeName>
</protein>
<dbReference type="RefSeq" id="WP_109983706.1">
    <property type="nucleotide sequence ID" value="NZ_JAJUIE010000058.1"/>
</dbReference>
<dbReference type="GO" id="GO:0003908">
    <property type="term" value="F:methylated-DNA-[protein]-cysteine S-methyltransferase activity"/>
    <property type="evidence" value="ECO:0007669"/>
    <property type="project" value="UniProtKB-UniRule"/>
</dbReference>
<dbReference type="Proteomes" id="UP000245624">
    <property type="component" value="Unassembled WGS sequence"/>
</dbReference>
<dbReference type="OrthoDB" id="9802228at2"/>
<dbReference type="InterPro" id="IPR014048">
    <property type="entry name" value="MethylDNA_cys_MeTrfase_DNA-bd"/>
</dbReference>
<evidence type="ECO:0000313" key="13">
    <source>
        <dbReference type="Proteomes" id="UP000245624"/>
    </source>
</evidence>
<comment type="catalytic activity">
    <reaction evidence="8 9">
        <text>a 6-O-methyl-2'-deoxyguanosine in DNA + L-cysteinyl-[protein] = S-methyl-L-cysteinyl-[protein] + a 2'-deoxyguanosine in DNA</text>
        <dbReference type="Rhea" id="RHEA:24000"/>
        <dbReference type="Rhea" id="RHEA-COMP:10131"/>
        <dbReference type="Rhea" id="RHEA-COMP:10132"/>
        <dbReference type="Rhea" id="RHEA-COMP:11367"/>
        <dbReference type="Rhea" id="RHEA-COMP:11368"/>
        <dbReference type="ChEBI" id="CHEBI:29950"/>
        <dbReference type="ChEBI" id="CHEBI:82612"/>
        <dbReference type="ChEBI" id="CHEBI:85445"/>
        <dbReference type="ChEBI" id="CHEBI:85448"/>
        <dbReference type="EC" id="2.1.1.63"/>
    </reaction>
</comment>
<feature type="domain" description="Methylated-DNA-[protein]-cysteine S-methyltransferase DNA binding" evidence="10">
    <location>
        <begin position="88"/>
        <end position="167"/>
    </location>
</feature>
<dbReference type="CDD" id="cd06445">
    <property type="entry name" value="ATase"/>
    <property type="match status" value="1"/>
</dbReference>